<dbReference type="InterPro" id="IPR020839">
    <property type="entry name" value="SCD"/>
</dbReference>
<name>A0A9W9FDJ8_9EURO</name>
<feature type="compositionally biased region" description="Basic residues" evidence="1">
    <location>
        <begin position="1101"/>
        <end position="1110"/>
    </location>
</feature>
<evidence type="ECO:0000259" key="2">
    <source>
        <dbReference type="PROSITE" id="PS51425"/>
    </source>
</evidence>
<dbReference type="GO" id="GO:0003682">
    <property type="term" value="F:chromatin binding"/>
    <property type="evidence" value="ECO:0007669"/>
    <property type="project" value="TreeGrafter"/>
</dbReference>
<dbReference type="SUPFAM" id="SSF48371">
    <property type="entry name" value="ARM repeat"/>
    <property type="match status" value="1"/>
</dbReference>
<dbReference type="GO" id="GO:0005634">
    <property type="term" value="C:nucleus"/>
    <property type="evidence" value="ECO:0007669"/>
    <property type="project" value="TreeGrafter"/>
</dbReference>
<dbReference type="Gene3D" id="1.25.10.10">
    <property type="entry name" value="Leucine-rich Repeat Variant"/>
    <property type="match status" value="1"/>
</dbReference>
<dbReference type="Proteomes" id="UP001149074">
    <property type="component" value="Unassembled WGS sequence"/>
</dbReference>
<dbReference type="GO" id="GO:0007062">
    <property type="term" value="P:sister chromatid cohesion"/>
    <property type="evidence" value="ECO:0007669"/>
    <property type="project" value="UniProtKB-ARBA"/>
</dbReference>
<feature type="compositionally biased region" description="Polar residues" evidence="1">
    <location>
        <begin position="1"/>
        <end position="10"/>
    </location>
</feature>
<accession>A0A9W9FDJ8</accession>
<dbReference type="InterPro" id="IPR011989">
    <property type="entry name" value="ARM-like"/>
</dbReference>
<dbReference type="InterPro" id="IPR016024">
    <property type="entry name" value="ARM-type_fold"/>
</dbReference>
<dbReference type="Pfam" id="PF21581">
    <property type="entry name" value="SCD"/>
    <property type="match status" value="1"/>
</dbReference>
<feature type="compositionally biased region" description="Acidic residues" evidence="1">
    <location>
        <begin position="1162"/>
        <end position="1187"/>
    </location>
</feature>
<evidence type="ECO:0000313" key="4">
    <source>
        <dbReference type="Proteomes" id="UP001149074"/>
    </source>
</evidence>
<gene>
    <name evidence="3" type="ORF">N7532_005155</name>
</gene>
<dbReference type="InterPro" id="IPR039662">
    <property type="entry name" value="Cohesin_Scc3/SA"/>
</dbReference>
<feature type="compositionally biased region" description="Acidic residues" evidence="1">
    <location>
        <begin position="1135"/>
        <end position="1155"/>
    </location>
</feature>
<dbReference type="GO" id="GO:0008278">
    <property type="term" value="C:cohesin complex"/>
    <property type="evidence" value="ECO:0007669"/>
    <property type="project" value="TreeGrafter"/>
</dbReference>
<feature type="compositionally biased region" description="Acidic residues" evidence="1">
    <location>
        <begin position="1006"/>
        <end position="1032"/>
    </location>
</feature>
<dbReference type="PANTHER" id="PTHR11199">
    <property type="entry name" value="STROMAL ANTIGEN"/>
    <property type="match status" value="1"/>
</dbReference>
<feature type="compositionally biased region" description="Polar residues" evidence="1">
    <location>
        <begin position="30"/>
        <end position="41"/>
    </location>
</feature>
<feature type="region of interest" description="Disordered" evidence="1">
    <location>
        <begin position="1099"/>
        <end position="1187"/>
    </location>
</feature>
<comment type="caution">
    <text evidence="3">The sequence shown here is derived from an EMBL/GenBank/DDBJ whole genome shotgun (WGS) entry which is preliminary data.</text>
</comment>
<reference evidence="3" key="2">
    <citation type="journal article" date="2023" name="IMA Fungus">
        <title>Comparative genomic study of the Penicillium genus elucidates a diverse pangenome and 15 lateral gene transfer events.</title>
        <authorList>
            <person name="Petersen C."/>
            <person name="Sorensen T."/>
            <person name="Nielsen M.R."/>
            <person name="Sondergaard T.E."/>
            <person name="Sorensen J.L."/>
            <person name="Fitzpatrick D.A."/>
            <person name="Frisvad J.C."/>
            <person name="Nielsen K.L."/>
        </authorList>
    </citation>
    <scope>NUCLEOTIDE SEQUENCE</scope>
    <source>
        <strain evidence="3">IBT 30761</strain>
    </source>
</reference>
<dbReference type="PROSITE" id="PS51425">
    <property type="entry name" value="SCD"/>
    <property type="match status" value="1"/>
</dbReference>
<feature type="region of interest" description="Disordered" evidence="1">
    <location>
        <begin position="1"/>
        <end position="124"/>
    </location>
</feature>
<dbReference type="Pfam" id="PF24571">
    <property type="entry name" value="HEAT_SCC3-SA"/>
    <property type="match status" value="1"/>
</dbReference>
<dbReference type="Pfam" id="PF08514">
    <property type="entry name" value="STAG"/>
    <property type="match status" value="1"/>
</dbReference>
<organism evidence="3 4">
    <name type="scientific">Penicillium argentinense</name>
    <dbReference type="NCBI Taxonomy" id="1131581"/>
    <lineage>
        <taxon>Eukaryota</taxon>
        <taxon>Fungi</taxon>
        <taxon>Dikarya</taxon>
        <taxon>Ascomycota</taxon>
        <taxon>Pezizomycotina</taxon>
        <taxon>Eurotiomycetes</taxon>
        <taxon>Eurotiomycetidae</taxon>
        <taxon>Eurotiales</taxon>
        <taxon>Aspergillaceae</taxon>
        <taxon>Penicillium</taxon>
    </lineage>
</organism>
<keyword evidence="4" id="KW-1185">Reference proteome</keyword>
<feature type="compositionally biased region" description="Acidic residues" evidence="1">
    <location>
        <begin position="55"/>
        <end position="86"/>
    </location>
</feature>
<sequence>MDVDNPSSPVGTPGEDRRKSGRMTRRPEVFSQSTHSANETNAGGKRKRGDVLEPGNDDDDDDDDMSESESDDAGDDAGDDDADEEELKAKRRAARKAGPKKPATKKGSRATKKPKVVGNGVGRQLAFRPAVNGRLPASRSRKPKIRPSLAAGERGLYAEVFGKNNNTDTAAAQWLSLYQRDSWVAMRDLINFIIRCTGAELEVNTDEVKDVDHTPKHIANLQNDYHEQGITDYPLISRDRKYRAFQPVLEEFISALIQTFHHSSVLYTDEALFENIQIWLTSMSTASCRPFRHTSTIIALAIMSALCDIAQEVSSTVTTSRKQLENEKKKKTVNKGRVEAIQTAVIEGEQKVEQLNVFIQDGFDTVFVHRYRDVDGAIRAECMLALGRWIRTYREMFLEAQSLRYLGWTLADTVAQTRLVALTQLLPLYESKDNVGALNSFTERFRQRIVEIAAQDADINVRVAAIELLSHLREGGFLEPSDIDAIGRLVFDLDPRIRKAAGGFFVDNVQDAFDSMVEEVGDEMNEMFADDDEDDFESPKRSWIKFKCLVDIFQSYDGQVTEETNPITTARDVLAGAPANSRFVLATEAIYPHMEELAQWQSLAGFLLYDHSQIADNPSEDDMTGVVRNLYKMQEGQESILLEILCAAVKLRVLEVAKSDIDKRGRKIKALTVKIPELQEEISHNLAQIIPQLLNKFGSAPEAASAVLRLEHLVDLDTIQDLQKDTTAYSSLLNDINKQFLTHSDHDVLAEASVAFLHAKSSDEMREALEGKVQELWDDMVETLGALSRKREVQAGISISDPTLTDLTNTITRISNLAGITDCSTILETVPTSRSKHKKDQGEAPFNTLIHLTRRALLPEDDDEDIARAETELVTNSMRTLLFYFMWKVQGLMTALSEGTATFNTSYFEALTKCRETFASALLDIMNGLSRLDDLRFAATTTFLDLQTLFSTLRNAGQCVGNDEDIIFQAQSLVHEIAPDSQALIAKIHAIAERTFAKKAKHDLEPAEDDAPASEDEPEDDEEGSDDEDEVVMTERLRSSIVAEQRLCELTGKLVLAIIGRVLDASGSKRGSLKKRLLRNKTALGQNYREVLSYLEERKPRSALRNKGKQPAKNAQEGQAPAIGGKDFKSAERVEDNEEEEGDHDDPIEEDDEDDLRARELVEDEIVDDENEDLNGPDLVDDEIMGD</sequence>
<dbReference type="EMBL" id="JAPQKI010000005">
    <property type="protein sequence ID" value="KAJ5098154.1"/>
    <property type="molecule type" value="Genomic_DNA"/>
</dbReference>
<evidence type="ECO:0000256" key="1">
    <source>
        <dbReference type="SAM" id="MobiDB-lite"/>
    </source>
</evidence>
<dbReference type="GeneID" id="81356628"/>
<proteinExistence type="predicted"/>
<dbReference type="InterPro" id="IPR056396">
    <property type="entry name" value="HEAT_SCC3-SA"/>
</dbReference>
<dbReference type="OrthoDB" id="498590at2759"/>
<dbReference type="GO" id="GO:0000785">
    <property type="term" value="C:chromatin"/>
    <property type="evidence" value="ECO:0007669"/>
    <property type="project" value="TreeGrafter"/>
</dbReference>
<feature type="compositionally biased region" description="Basic residues" evidence="1">
    <location>
        <begin position="89"/>
        <end position="115"/>
    </location>
</feature>
<feature type="region of interest" description="Disordered" evidence="1">
    <location>
        <begin position="1001"/>
        <end position="1032"/>
    </location>
</feature>
<protein>
    <recommendedName>
        <fullName evidence="2">SCD domain-containing protein</fullName>
    </recommendedName>
</protein>
<reference evidence="3" key="1">
    <citation type="submission" date="2022-11" db="EMBL/GenBank/DDBJ databases">
        <authorList>
            <person name="Petersen C."/>
        </authorList>
    </citation>
    <scope>NUCLEOTIDE SEQUENCE</scope>
    <source>
        <strain evidence="3">IBT 30761</strain>
    </source>
</reference>
<dbReference type="RefSeq" id="XP_056473808.1">
    <property type="nucleotide sequence ID" value="XM_056617649.1"/>
</dbReference>
<evidence type="ECO:0000313" key="3">
    <source>
        <dbReference type="EMBL" id="KAJ5098154.1"/>
    </source>
</evidence>
<dbReference type="PANTHER" id="PTHR11199:SF0">
    <property type="entry name" value="LD34181P-RELATED"/>
    <property type="match status" value="1"/>
</dbReference>
<dbReference type="InterPro" id="IPR013721">
    <property type="entry name" value="STAG"/>
</dbReference>
<dbReference type="AlphaFoldDB" id="A0A9W9FDJ8"/>
<feature type="domain" description="SCD" evidence="2">
    <location>
        <begin position="367"/>
        <end position="452"/>
    </location>
</feature>